<gene>
    <name evidence="16" type="ORF">FF38_08390</name>
</gene>
<evidence type="ECO:0000256" key="14">
    <source>
        <dbReference type="ARBA" id="ARBA00046416"/>
    </source>
</evidence>
<keyword evidence="5" id="KW-0746">Sphingolipid metabolism</keyword>
<evidence type="ECO:0000256" key="12">
    <source>
        <dbReference type="ARBA" id="ARBA00042334"/>
    </source>
</evidence>
<keyword evidence="4" id="KW-0256">Endoplasmic reticulum</keyword>
<evidence type="ECO:0000256" key="9">
    <source>
        <dbReference type="ARBA" id="ARBA00038059"/>
    </source>
</evidence>
<evidence type="ECO:0000313" key="17">
    <source>
        <dbReference type="Proteomes" id="UP000037069"/>
    </source>
</evidence>
<protein>
    <recommendedName>
        <fullName evidence="10">Serine palmitoyltransferase small subunit B</fullName>
    </recommendedName>
    <alternativeName>
        <fullName evidence="12">Protein ADMP</fullName>
    </alternativeName>
    <alternativeName>
        <fullName evidence="11">Small subunit of serine palmitoyltransferase B</fullName>
    </alternativeName>
</protein>
<reference evidence="16 17" key="1">
    <citation type="journal article" date="2015" name="Nat. Commun.">
        <title>Lucilia cuprina genome unlocks parasitic fly biology to underpin future interventions.</title>
        <authorList>
            <person name="Anstead C.A."/>
            <person name="Korhonen P.K."/>
            <person name="Young N.D."/>
            <person name="Hall R.S."/>
            <person name="Jex A.R."/>
            <person name="Murali S.C."/>
            <person name="Hughes D.S."/>
            <person name="Lee S.F."/>
            <person name="Perry T."/>
            <person name="Stroehlein A.J."/>
            <person name="Ansell B.R."/>
            <person name="Breugelmans B."/>
            <person name="Hofmann A."/>
            <person name="Qu J."/>
            <person name="Dugan S."/>
            <person name="Lee S.L."/>
            <person name="Chao H."/>
            <person name="Dinh H."/>
            <person name="Han Y."/>
            <person name="Doddapaneni H.V."/>
            <person name="Worley K.C."/>
            <person name="Muzny D.M."/>
            <person name="Ioannidis P."/>
            <person name="Waterhouse R.M."/>
            <person name="Zdobnov E.M."/>
            <person name="James P.J."/>
            <person name="Bagnall N.H."/>
            <person name="Kotze A.C."/>
            <person name="Gibbs R.A."/>
            <person name="Richards S."/>
            <person name="Batterham P."/>
            <person name="Gasser R.B."/>
        </authorList>
    </citation>
    <scope>NUCLEOTIDE SEQUENCE [LARGE SCALE GENOMIC DNA]</scope>
    <source>
        <strain evidence="16 17">LS</strain>
        <tissue evidence="16">Full body</tissue>
    </source>
</reference>
<proteinExistence type="inferred from homology"/>
<evidence type="ECO:0000256" key="1">
    <source>
        <dbReference type="ARBA" id="ARBA00004477"/>
    </source>
</evidence>
<keyword evidence="17" id="KW-1185">Reference proteome</keyword>
<evidence type="ECO:0000256" key="8">
    <source>
        <dbReference type="ARBA" id="ARBA00023136"/>
    </source>
</evidence>
<evidence type="ECO:0000256" key="5">
    <source>
        <dbReference type="ARBA" id="ARBA00022919"/>
    </source>
</evidence>
<evidence type="ECO:0000256" key="2">
    <source>
        <dbReference type="ARBA" id="ARBA00005189"/>
    </source>
</evidence>
<evidence type="ECO:0000256" key="6">
    <source>
        <dbReference type="ARBA" id="ARBA00022989"/>
    </source>
</evidence>
<evidence type="ECO:0000256" key="3">
    <source>
        <dbReference type="ARBA" id="ARBA00022692"/>
    </source>
</evidence>
<dbReference type="Proteomes" id="UP000037069">
    <property type="component" value="Unassembled WGS sequence"/>
</dbReference>
<comment type="subunit">
    <text evidence="14">Component of the serine palmitoyltransferase (SPT) complex, which is composed of SPTLC1, SPTLC2 or SPTLC3 and SPTSSA or SPTSSB. The heterodimer consisting of SPTLC1 and SPTLC2/SPTLC3 forms the catalytic core of the enzyme, while SPTSSA or SPTSSB subunits determine substrate specificity. SPT also interacts with ORMDL proteins, especially ORMDL3, which negatively regulate SPT activity in the presence of ceramides.</text>
</comment>
<comment type="function">
    <text evidence="13">Component of the serine palmitoyltransferase multisubunit enzyme (SPT) that catalyzes the initial and rate-limiting step in sphingolipid biosynthesis by condensing L-serine and activated acyl-CoA (most commonly palmitoyl-CoA) to form long-chain bases. The SPT complex is composed of SPTLC1, SPTLC2 or SPTLC3 and SPTSSA or SPTSSB. Within this complex, the heterodimer consisting of SPTLC1 and SPTLC2/SPTLC3 forms the catalytic core. Within the SPT complex, SPTSSB stimulates the catalytic activity and plays a role in substrate specificity. SPT complexes with this subunit showing a preference for longer acyl-CoAs. The SPTLC1-SPTLC2-SPTSSB complex shows a strong preference for C18-CoA substrate, while the SPTLC1-SPTLC3-SPTSSB isozyme displays an ability to use a broader range of acyl-CoAs, without apparent preference.</text>
</comment>
<organism evidence="16 17">
    <name type="scientific">Lucilia cuprina</name>
    <name type="common">Green bottle fly</name>
    <name type="synonym">Australian sheep blowfly</name>
    <dbReference type="NCBI Taxonomy" id="7375"/>
    <lineage>
        <taxon>Eukaryota</taxon>
        <taxon>Metazoa</taxon>
        <taxon>Ecdysozoa</taxon>
        <taxon>Arthropoda</taxon>
        <taxon>Hexapoda</taxon>
        <taxon>Insecta</taxon>
        <taxon>Pterygota</taxon>
        <taxon>Neoptera</taxon>
        <taxon>Endopterygota</taxon>
        <taxon>Diptera</taxon>
        <taxon>Brachycera</taxon>
        <taxon>Muscomorpha</taxon>
        <taxon>Oestroidea</taxon>
        <taxon>Calliphoridae</taxon>
        <taxon>Luciliinae</taxon>
        <taxon>Lucilia</taxon>
    </lineage>
</organism>
<evidence type="ECO:0000256" key="7">
    <source>
        <dbReference type="ARBA" id="ARBA00023098"/>
    </source>
</evidence>
<dbReference type="EMBL" id="JRES01001641">
    <property type="protein sequence ID" value="KNC21275.1"/>
    <property type="molecule type" value="Genomic_DNA"/>
</dbReference>
<dbReference type="AlphaFoldDB" id="A0A0L0BMB7"/>
<keyword evidence="3 15" id="KW-0812">Transmembrane</keyword>
<evidence type="ECO:0000256" key="11">
    <source>
        <dbReference type="ARBA" id="ARBA00041982"/>
    </source>
</evidence>
<dbReference type="InterPro" id="IPR024512">
    <property type="entry name" value="Ser_palmitoyltrfase_ssu-like"/>
</dbReference>
<comment type="subcellular location">
    <subcellularLocation>
        <location evidence="1">Endoplasmic reticulum membrane</location>
        <topology evidence="1">Multi-pass membrane protein</topology>
    </subcellularLocation>
</comment>
<dbReference type="GO" id="GO:0006665">
    <property type="term" value="P:sphingolipid metabolic process"/>
    <property type="evidence" value="ECO:0007669"/>
    <property type="project" value="UniProtKB-KW"/>
</dbReference>
<dbReference type="PANTHER" id="PTHR28612">
    <property type="entry name" value="SERINE PALMITOYLTRANSFERASE SMALL SUBUNIT B"/>
    <property type="match status" value="1"/>
</dbReference>
<comment type="similarity">
    <text evidence="9">Belongs to the SPTSS family. SPTSSB subfamily.</text>
</comment>
<name>A0A0L0BMB7_LUCCU</name>
<evidence type="ECO:0000313" key="16">
    <source>
        <dbReference type="EMBL" id="KNC21275.1"/>
    </source>
</evidence>
<evidence type="ECO:0000256" key="15">
    <source>
        <dbReference type="SAM" id="Phobius"/>
    </source>
</evidence>
<keyword evidence="7" id="KW-0443">Lipid metabolism</keyword>
<dbReference type="PANTHER" id="PTHR28612:SF1">
    <property type="entry name" value="SERINE PALMITOYLTRANSFERASE SMALL SUBUNIT B"/>
    <property type="match status" value="1"/>
</dbReference>
<comment type="caution">
    <text evidence="16">The sequence shown here is derived from an EMBL/GenBank/DDBJ whole genome shotgun (WGS) entry which is preliminary data.</text>
</comment>
<evidence type="ECO:0000256" key="4">
    <source>
        <dbReference type="ARBA" id="ARBA00022824"/>
    </source>
</evidence>
<dbReference type="OrthoDB" id="202672at2759"/>
<sequence length="89" mass="10591">MFHKIKESFHRFVRYIKWLHMLYELNTYLSMCEPWEKVFLNCLIVASLCFIIYSTFIYIPGHIYSLIIYFTASPTIVDMPPLGMNEIGS</sequence>
<accession>A0A0L0BMB7</accession>
<keyword evidence="8 15" id="KW-0472">Membrane</keyword>
<comment type="pathway">
    <text evidence="2">Lipid metabolism.</text>
</comment>
<dbReference type="Pfam" id="PF11779">
    <property type="entry name" value="SPT_ssu-like"/>
    <property type="match status" value="1"/>
</dbReference>
<evidence type="ECO:0000256" key="13">
    <source>
        <dbReference type="ARBA" id="ARBA00045772"/>
    </source>
</evidence>
<feature type="transmembrane region" description="Helical" evidence="15">
    <location>
        <begin position="38"/>
        <end position="59"/>
    </location>
</feature>
<keyword evidence="6 15" id="KW-1133">Transmembrane helix</keyword>
<dbReference type="GO" id="GO:0005789">
    <property type="term" value="C:endoplasmic reticulum membrane"/>
    <property type="evidence" value="ECO:0007669"/>
    <property type="project" value="UniProtKB-SubCell"/>
</dbReference>
<evidence type="ECO:0000256" key="10">
    <source>
        <dbReference type="ARBA" id="ARBA00041140"/>
    </source>
</evidence>